<organism evidence="2 3">
    <name type="scientific">Candidatus Curtissbacteria bacterium RIFCSPHIGHO2_12_FULL_41_17</name>
    <dbReference type="NCBI Taxonomy" id="1797722"/>
    <lineage>
        <taxon>Bacteria</taxon>
        <taxon>Candidatus Curtissiibacteriota</taxon>
    </lineage>
</organism>
<protein>
    <submittedName>
        <fullName evidence="2">Uncharacterized protein</fullName>
    </submittedName>
</protein>
<reference evidence="2 3" key="1">
    <citation type="journal article" date="2016" name="Nat. Commun.">
        <title>Thousands of microbial genomes shed light on interconnected biogeochemical processes in an aquifer system.</title>
        <authorList>
            <person name="Anantharaman K."/>
            <person name="Brown C.T."/>
            <person name="Hug L.A."/>
            <person name="Sharon I."/>
            <person name="Castelle C.J."/>
            <person name="Probst A.J."/>
            <person name="Thomas B.C."/>
            <person name="Singh A."/>
            <person name="Wilkins M.J."/>
            <person name="Karaoz U."/>
            <person name="Brodie E.L."/>
            <person name="Williams K.H."/>
            <person name="Hubbard S.S."/>
            <person name="Banfield J.F."/>
        </authorList>
    </citation>
    <scope>NUCLEOTIDE SEQUENCE [LARGE SCALE GENOMIC DNA]</scope>
</reference>
<dbReference type="EMBL" id="MFBL01000011">
    <property type="protein sequence ID" value="OGE05352.1"/>
    <property type="molecule type" value="Genomic_DNA"/>
</dbReference>
<name>A0A1F5HMK3_9BACT</name>
<evidence type="ECO:0000313" key="3">
    <source>
        <dbReference type="Proteomes" id="UP000178369"/>
    </source>
</evidence>
<evidence type="ECO:0000313" key="2">
    <source>
        <dbReference type="EMBL" id="OGE05352.1"/>
    </source>
</evidence>
<sequence>MPVEAKEKSLTTLPHNGRQLPEFETFDPQDEPLSNIAPGESVPDFHPIRAHQTVDFDPSSHTNPSGEAVLAFNNGRHP</sequence>
<feature type="region of interest" description="Disordered" evidence="1">
    <location>
        <begin position="1"/>
        <end position="20"/>
    </location>
</feature>
<feature type="region of interest" description="Disordered" evidence="1">
    <location>
        <begin position="56"/>
        <end position="78"/>
    </location>
</feature>
<gene>
    <name evidence="2" type="ORF">A3F45_01545</name>
</gene>
<proteinExistence type="predicted"/>
<accession>A0A1F5HMK3</accession>
<evidence type="ECO:0000256" key="1">
    <source>
        <dbReference type="SAM" id="MobiDB-lite"/>
    </source>
</evidence>
<dbReference type="AlphaFoldDB" id="A0A1F5HMK3"/>
<dbReference type="Proteomes" id="UP000178369">
    <property type="component" value="Unassembled WGS sequence"/>
</dbReference>
<comment type="caution">
    <text evidence="2">The sequence shown here is derived from an EMBL/GenBank/DDBJ whole genome shotgun (WGS) entry which is preliminary data.</text>
</comment>